<dbReference type="AlphaFoldDB" id="A0A0F9F5L9"/>
<name>A0A0F9F5L9_9ZZZZ</name>
<gene>
    <name evidence="1" type="ORF">LCGC14_2071730</name>
</gene>
<evidence type="ECO:0000313" key="1">
    <source>
        <dbReference type="EMBL" id="KKL73751.1"/>
    </source>
</evidence>
<accession>A0A0F9F5L9</accession>
<organism evidence="1">
    <name type="scientific">marine sediment metagenome</name>
    <dbReference type="NCBI Taxonomy" id="412755"/>
    <lineage>
        <taxon>unclassified sequences</taxon>
        <taxon>metagenomes</taxon>
        <taxon>ecological metagenomes</taxon>
    </lineage>
</organism>
<comment type="caution">
    <text evidence="1">The sequence shown here is derived from an EMBL/GenBank/DDBJ whole genome shotgun (WGS) entry which is preliminary data.</text>
</comment>
<protein>
    <submittedName>
        <fullName evidence="1">Uncharacterized protein</fullName>
    </submittedName>
</protein>
<dbReference type="EMBL" id="LAZR01024865">
    <property type="protein sequence ID" value="KKL73751.1"/>
    <property type="molecule type" value="Genomic_DNA"/>
</dbReference>
<feature type="non-terminal residue" evidence="1">
    <location>
        <position position="52"/>
    </location>
</feature>
<sequence length="52" mass="6115">MIDGWAGSDLRFWEHPDMSQIMELMCLSCNDIHYLTRKKMQPYPIAVTCIQP</sequence>
<proteinExistence type="predicted"/>
<reference evidence="1" key="1">
    <citation type="journal article" date="2015" name="Nature">
        <title>Complex archaea that bridge the gap between prokaryotes and eukaryotes.</title>
        <authorList>
            <person name="Spang A."/>
            <person name="Saw J.H."/>
            <person name="Jorgensen S.L."/>
            <person name="Zaremba-Niedzwiedzka K."/>
            <person name="Martijn J."/>
            <person name="Lind A.E."/>
            <person name="van Eijk R."/>
            <person name="Schleper C."/>
            <person name="Guy L."/>
            <person name="Ettema T.J."/>
        </authorList>
    </citation>
    <scope>NUCLEOTIDE SEQUENCE</scope>
</reference>